<dbReference type="AlphaFoldDB" id="A0A7R8XJR3"/>
<protein>
    <recommendedName>
        <fullName evidence="7">Battenin</fullName>
    </recommendedName>
</protein>
<evidence type="ECO:0000313" key="9">
    <source>
        <dbReference type="Proteomes" id="UP000677054"/>
    </source>
</evidence>
<keyword evidence="3" id="KW-0813">Transport</keyword>
<feature type="transmembrane region" description="Helical" evidence="7">
    <location>
        <begin position="238"/>
        <end position="261"/>
    </location>
</feature>
<dbReference type="InterPro" id="IPR036259">
    <property type="entry name" value="MFS_trans_sf"/>
</dbReference>
<dbReference type="PRINTS" id="PR01315">
    <property type="entry name" value="BATTENIN"/>
</dbReference>
<evidence type="ECO:0000313" key="8">
    <source>
        <dbReference type="EMBL" id="CAD7248981.1"/>
    </source>
</evidence>
<evidence type="ECO:0000256" key="5">
    <source>
        <dbReference type="ARBA" id="ARBA00022989"/>
    </source>
</evidence>
<comment type="subcellular location">
    <subcellularLocation>
        <location evidence="1">Endomembrane system</location>
        <topology evidence="1">Multi-pass membrane protein</topology>
    </subcellularLocation>
    <subcellularLocation>
        <location evidence="7">Lysosome membrane</location>
        <topology evidence="7">Multi-pass membrane protein</topology>
    </subcellularLocation>
</comment>
<proteinExistence type="inferred from homology"/>
<dbReference type="Pfam" id="PF02487">
    <property type="entry name" value="CLN3"/>
    <property type="match status" value="3"/>
</dbReference>
<keyword evidence="4 7" id="KW-0812">Transmembrane</keyword>
<feature type="transmembrane region" description="Helical" evidence="7">
    <location>
        <begin position="331"/>
        <end position="353"/>
    </location>
</feature>
<evidence type="ECO:0000256" key="3">
    <source>
        <dbReference type="ARBA" id="ARBA00022448"/>
    </source>
</evidence>
<dbReference type="PANTHER" id="PTHR10981">
    <property type="entry name" value="BATTENIN"/>
    <property type="match status" value="1"/>
</dbReference>
<feature type="transmembrane region" description="Helical" evidence="7">
    <location>
        <begin position="188"/>
        <end position="217"/>
    </location>
</feature>
<dbReference type="PANTHER" id="PTHR10981:SF0">
    <property type="entry name" value="BATTENIN"/>
    <property type="match status" value="1"/>
</dbReference>
<dbReference type="OrthoDB" id="5965864at2759"/>
<evidence type="ECO:0000256" key="1">
    <source>
        <dbReference type="ARBA" id="ARBA00004127"/>
    </source>
</evidence>
<dbReference type="GO" id="GO:0005765">
    <property type="term" value="C:lysosomal membrane"/>
    <property type="evidence" value="ECO:0007669"/>
    <property type="project" value="UniProtKB-SubCell"/>
</dbReference>
<dbReference type="GO" id="GO:0051453">
    <property type="term" value="P:regulation of intracellular pH"/>
    <property type="evidence" value="ECO:0007669"/>
    <property type="project" value="TreeGrafter"/>
</dbReference>
<comment type="similarity">
    <text evidence="2 7">Belongs to the battenin family.</text>
</comment>
<sequence>MTSYDMNCYPRKTMSGAEDSAVEDILPDNSPLLTRNSHQEPIPPVIDEDQKGLKRNLFGYWILGLCNNFSYVVMLSAAHDILARSWNGEEALPASQMAEDVSGSGGMFCRAPHGGAFDISSSGLLWSWACILQWRIGGSFPAFLFDYKEVQSRNVVSTWSSGTGGAGIMGALTYAGLTALGISPRASVLLVLVVPFLYGLTYDSTMTSIFVFFFILVHPEQEIERRDGVVPLSLKRKFQYIPSLLHLMLPLMLVYVAEYFINQGLFELVYFRGISLNHHEQYRWYQVDYQIGVFLSRSSVNIFPIRATWILTILQFGNVVVFFLEAYYAFLPSIAIVFVLIFFEGLLGGAAYVNTFYRISSELEEGPVKPFAMSITTTSDSMGVALAGFISIPVHDLLCRTPLPGLRSR</sequence>
<organism evidence="8">
    <name type="scientific">Darwinula stevensoni</name>
    <dbReference type="NCBI Taxonomy" id="69355"/>
    <lineage>
        <taxon>Eukaryota</taxon>
        <taxon>Metazoa</taxon>
        <taxon>Ecdysozoa</taxon>
        <taxon>Arthropoda</taxon>
        <taxon>Crustacea</taxon>
        <taxon>Oligostraca</taxon>
        <taxon>Ostracoda</taxon>
        <taxon>Podocopa</taxon>
        <taxon>Podocopida</taxon>
        <taxon>Darwinulocopina</taxon>
        <taxon>Darwinuloidea</taxon>
        <taxon>Darwinulidae</taxon>
        <taxon>Darwinula</taxon>
    </lineage>
</organism>
<evidence type="ECO:0000256" key="2">
    <source>
        <dbReference type="ARBA" id="ARBA00007467"/>
    </source>
</evidence>
<name>A0A7R8XJR3_9CRUS</name>
<evidence type="ECO:0000256" key="4">
    <source>
        <dbReference type="ARBA" id="ARBA00022692"/>
    </source>
</evidence>
<feature type="transmembrane region" description="Helical" evidence="7">
    <location>
        <begin position="303"/>
        <end position="324"/>
    </location>
</feature>
<keyword evidence="5 7" id="KW-1133">Transmembrane helix</keyword>
<keyword evidence="6 7" id="KW-0472">Membrane</keyword>
<reference evidence="8" key="1">
    <citation type="submission" date="2020-11" db="EMBL/GenBank/DDBJ databases">
        <authorList>
            <person name="Tran Van P."/>
        </authorList>
    </citation>
    <scope>NUCLEOTIDE SEQUENCE</scope>
</reference>
<dbReference type="EMBL" id="CAJPEV010002089">
    <property type="protein sequence ID" value="CAG0895604.1"/>
    <property type="molecule type" value="Genomic_DNA"/>
</dbReference>
<gene>
    <name evidence="8" type="ORF">DSTB1V02_LOCUS8782</name>
</gene>
<keyword evidence="7" id="KW-0458">Lysosome</keyword>
<dbReference type="InterPro" id="IPR003492">
    <property type="entry name" value="Battenin_disease_Cln3"/>
</dbReference>
<dbReference type="GO" id="GO:0012505">
    <property type="term" value="C:endomembrane system"/>
    <property type="evidence" value="ECO:0007669"/>
    <property type="project" value="UniProtKB-SubCell"/>
</dbReference>
<keyword evidence="9" id="KW-1185">Reference proteome</keyword>
<evidence type="ECO:0000256" key="7">
    <source>
        <dbReference type="RuleBase" id="RU361113"/>
    </source>
</evidence>
<feature type="transmembrane region" description="Helical" evidence="7">
    <location>
        <begin position="125"/>
        <end position="147"/>
    </location>
</feature>
<evidence type="ECO:0000256" key="6">
    <source>
        <dbReference type="ARBA" id="ARBA00023136"/>
    </source>
</evidence>
<dbReference type="EMBL" id="LR901606">
    <property type="protein sequence ID" value="CAD7248981.1"/>
    <property type="molecule type" value="Genomic_DNA"/>
</dbReference>
<accession>A0A7R8XJR3</accession>
<dbReference type="SUPFAM" id="SSF103473">
    <property type="entry name" value="MFS general substrate transporter"/>
    <property type="match status" value="1"/>
</dbReference>
<feature type="transmembrane region" description="Helical" evidence="7">
    <location>
        <begin position="159"/>
        <end position="182"/>
    </location>
</feature>
<dbReference type="Proteomes" id="UP000677054">
    <property type="component" value="Unassembled WGS sequence"/>
</dbReference>
<feature type="transmembrane region" description="Helical" evidence="7">
    <location>
        <begin position="58"/>
        <end position="78"/>
    </location>
</feature>